<proteinExistence type="predicted"/>
<dbReference type="RefSeq" id="WP_137090225.1">
    <property type="nucleotide sequence ID" value="NZ_CP028923.1"/>
</dbReference>
<sequence>MKYSNKFLSLFLAVLSILIFSVLWFVYDYQKQNESYYVERVTTNISDAISDIESLYAELPASNDSIRFSFDKLNDRVDRPLIILNENNEPVYWSTSKYLPYENIDLTPGINLVANNNGEYLTYIFLRNEFKLVFYIPLFEKSEINNAYIGPRANPQIFENNDIRISTDSDQEGYYAIQLNDNEVFSVAFQPSYRIHFGVADFFMFVSIISFAIFITIYITLLVKGYNRG</sequence>
<evidence type="ECO:0000313" key="3">
    <source>
        <dbReference type="Proteomes" id="UP000298616"/>
    </source>
</evidence>
<reference evidence="2 3" key="1">
    <citation type="submission" date="2018-04" db="EMBL/GenBank/DDBJ databases">
        <title>Complete genome uncultured novel isolate.</title>
        <authorList>
            <person name="Merlino G."/>
        </authorList>
    </citation>
    <scope>NUCLEOTIDE SEQUENCE [LARGE SCALE GENOMIC DNA]</scope>
    <source>
        <strain evidence="3">R1DC9</strain>
    </source>
</reference>
<feature type="transmembrane region" description="Helical" evidence="1">
    <location>
        <begin position="202"/>
        <end position="223"/>
    </location>
</feature>
<keyword evidence="3" id="KW-1185">Reference proteome</keyword>
<accession>A0A4D7JEH7</accession>
<dbReference type="KEGG" id="fpf:DCC35_07730"/>
<organism evidence="2 3">
    <name type="scientific">Mangrovivirga cuniculi</name>
    <dbReference type="NCBI Taxonomy" id="2715131"/>
    <lineage>
        <taxon>Bacteria</taxon>
        <taxon>Pseudomonadati</taxon>
        <taxon>Bacteroidota</taxon>
        <taxon>Cytophagia</taxon>
        <taxon>Cytophagales</taxon>
        <taxon>Mangrovivirgaceae</taxon>
        <taxon>Mangrovivirga</taxon>
    </lineage>
</organism>
<gene>
    <name evidence="2" type="ORF">DCC35_07730</name>
</gene>
<feature type="transmembrane region" description="Helical" evidence="1">
    <location>
        <begin position="7"/>
        <end position="27"/>
    </location>
</feature>
<dbReference type="Proteomes" id="UP000298616">
    <property type="component" value="Chromosome"/>
</dbReference>
<keyword evidence="1" id="KW-1133">Transmembrane helix</keyword>
<protein>
    <recommendedName>
        <fullName evidence="4">Two-component sensor histidine kinase</fullName>
    </recommendedName>
</protein>
<keyword evidence="1" id="KW-0812">Transmembrane</keyword>
<dbReference type="EMBL" id="CP028923">
    <property type="protein sequence ID" value="QCK14639.1"/>
    <property type="molecule type" value="Genomic_DNA"/>
</dbReference>
<evidence type="ECO:0000256" key="1">
    <source>
        <dbReference type="SAM" id="Phobius"/>
    </source>
</evidence>
<name>A0A4D7JEH7_9BACT</name>
<keyword evidence="1" id="KW-0472">Membrane</keyword>
<dbReference type="AlphaFoldDB" id="A0A4D7JEH7"/>
<evidence type="ECO:0008006" key="4">
    <source>
        <dbReference type="Google" id="ProtNLM"/>
    </source>
</evidence>
<evidence type="ECO:0000313" key="2">
    <source>
        <dbReference type="EMBL" id="QCK14639.1"/>
    </source>
</evidence>